<feature type="domain" description="ABC transporter" evidence="5">
    <location>
        <begin position="5"/>
        <end position="232"/>
    </location>
</feature>
<evidence type="ECO:0000256" key="3">
    <source>
        <dbReference type="ARBA" id="ARBA00022840"/>
    </source>
</evidence>
<dbReference type="AlphaFoldDB" id="A0A177MUT6"/>
<dbReference type="Proteomes" id="UP000077763">
    <property type="component" value="Unassembled WGS sequence"/>
</dbReference>
<evidence type="ECO:0000313" key="7">
    <source>
        <dbReference type="Proteomes" id="UP000077763"/>
    </source>
</evidence>
<accession>A0A177MUT6</accession>
<dbReference type="GO" id="GO:0022857">
    <property type="term" value="F:transmembrane transporter activity"/>
    <property type="evidence" value="ECO:0007669"/>
    <property type="project" value="TreeGrafter"/>
</dbReference>
<name>A0A177MUT6_METMH</name>
<dbReference type="InterPro" id="IPR015854">
    <property type="entry name" value="ABC_transpr_LolD-like"/>
</dbReference>
<evidence type="ECO:0000313" key="6">
    <source>
        <dbReference type="EMBL" id="OAI09488.1"/>
    </source>
</evidence>
<dbReference type="InterPro" id="IPR017911">
    <property type="entry name" value="MacB-like_ATP-bd"/>
</dbReference>
<dbReference type="InterPro" id="IPR027417">
    <property type="entry name" value="P-loop_NTPase"/>
</dbReference>
<dbReference type="FunFam" id="3.40.50.300:FF:000032">
    <property type="entry name" value="Export ABC transporter ATP-binding protein"/>
    <property type="match status" value="1"/>
</dbReference>
<dbReference type="CDD" id="cd03255">
    <property type="entry name" value="ABC_MJ0796_LolCDE_FtsE"/>
    <property type="match status" value="1"/>
</dbReference>
<protein>
    <submittedName>
        <fullName evidence="6">ABC transporter ATP-binding protein</fullName>
    </submittedName>
</protein>
<dbReference type="PROSITE" id="PS50893">
    <property type="entry name" value="ABC_TRANSPORTER_2"/>
    <property type="match status" value="1"/>
</dbReference>
<dbReference type="PANTHER" id="PTHR24220:SF86">
    <property type="entry name" value="ABC TRANSPORTER ABCH.1"/>
    <property type="match status" value="1"/>
</dbReference>
<dbReference type="InterPro" id="IPR003593">
    <property type="entry name" value="AAA+_ATPase"/>
</dbReference>
<evidence type="ECO:0000256" key="1">
    <source>
        <dbReference type="ARBA" id="ARBA00022448"/>
    </source>
</evidence>
<comment type="similarity">
    <text evidence="4">Belongs to the ABC transporter superfamily. Macrolide exporter (TC 3.A.1.122) family.</text>
</comment>
<dbReference type="GO" id="GO:0005886">
    <property type="term" value="C:plasma membrane"/>
    <property type="evidence" value="ECO:0007669"/>
    <property type="project" value="TreeGrafter"/>
</dbReference>
<evidence type="ECO:0000256" key="4">
    <source>
        <dbReference type="ARBA" id="ARBA00038388"/>
    </source>
</evidence>
<dbReference type="SUPFAM" id="SSF52540">
    <property type="entry name" value="P-loop containing nucleoside triphosphate hydrolases"/>
    <property type="match status" value="1"/>
</dbReference>
<keyword evidence="1" id="KW-0813">Transport</keyword>
<comment type="caution">
    <text evidence="6">The sequence shown here is derived from an EMBL/GenBank/DDBJ whole genome shotgun (WGS) entry which is preliminary data.</text>
</comment>
<dbReference type="InterPro" id="IPR003439">
    <property type="entry name" value="ABC_transporter-like_ATP-bd"/>
</dbReference>
<dbReference type="GO" id="GO:0005524">
    <property type="term" value="F:ATP binding"/>
    <property type="evidence" value="ECO:0007669"/>
    <property type="project" value="UniProtKB-KW"/>
</dbReference>
<dbReference type="RefSeq" id="WP_064035264.1">
    <property type="nucleotide sequence ID" value="NZ_LUUH01000002.1"/>
</dbReference>
<dbReference type="PANTHER" id="PTHR24220">
    <property type="entry name" value="IMPORT ATP-BINDING PROTEIN"/>
    <property type="match status" value="1"/>
</dbReference>
<dbReference type="InterPro" id="IPR017871">
    <property type="entry name" value="ABC_transporter-like_CS"/>
</dbReference>
<dbReference type="GO" id="GO:0016887">
    <property type="term" value="F:ATP hydrolysis activity"/>
    <property type="evidence" value="ECO:0007669"/>
    <property type="project" value="InterPro"/>
</dbReference>
<proteinExistence type="inferred from homology"/>
<reference evidence="6 7" key="1">
    <citation type="submission" date="2016-03" db="EMBL/GenBank/DDBJ databases">
        <authorList>
            <person name="Ploux O."/>
        </authorList>
    </citation>
    <scope>NUCLEOTIDE SEQUENCE [LARGE SCALE GENOMIC DNA]</scope>
    <source>
        <strain evidence="6 7">R-45371</strain>
    </source>
</reference>
<evidence type="ECO:0000259" key="5">
    <source>
        <dbReference type="PROSITE" id="PS50893"/>
    </source>
</evidence>
<keyword evidence="3 6" id="KW-0067">ATP-binding</keyword>
<organism evidence="6 7">
    <name type="scientific">Methylomonas methanica</name>
    <dbReference type="NCBI Taxonomy" id="421"/>
    <lineage>
        <taxon>Bacteria</taxon>
        <taxon>Pseudomonadati</taxon>
        <taxon>Pseudomonadota</taxon>
        <taxon>Gammaproteobacteria</taxon>
        <taxon>Methylococcales</taxon>
        <taxon>Methylococcaceae</taxon>
        <taxon>Methylomonas</taxon>
    </lineage>
</organism>
<sequence length="232" mass="25281">MKKIIELKQVYKDYPQAGTLQTVLHDINLDIYPGEFVAIVGPSGNGKSTLLNLLTGIDHPSQGQVIVNSAELQKLSNEKLTRWRGANVGIVFQFFQLLPALNLLQNIVLPMDFLGSLSKHQRRERAMHLLELVGLADAAARLPSQVSGGQQQRAAIARALANDPPLIVADEPTGNLDAATADSVFDLFAHLRDQGKTLVMVTHNETLADAASRKLEIRSGRIHSDSKPVTLV</sequence>
<dbReference type="GO" id="GO:1902495">
    <property type="term" value="C:transmembrane transporter complex"/>
    <property type="evidence" value="ECO:0007669"/>
    <property type="project" value="UniProtKB-ARBA"/>
</dbReference>
<dbReference type="PROSITE" id="PS00211">
    <property type="entry name" value="ABC_TRANSPORTER_1"/>
    <property type="match status" value="1"/>
</dbReference>
<dbReference type="SMART" id="SM00382">
    <property type="entry name" value="AAA"/>
    <property type="match status" value="1"/>
</dbReference>
<evidence type="ECO:0000256" key="2">
    <source>
        <dbReference type="ARBA" id="ARBA00022741"/>
    </source>
</evidence>
<dbReference type="Pfam" id="PF00005">
    <property type="entry name" value="ABC_tran"/>
    <property type="match status" value="1"/>
</dbReference>
<dbReference type="Gene3D" id="3.40.50.300">
    <property type="entry name" value="P-loop containing nucleotide triphosphate hydrolases"/>
    <property type="match status" value="1"/>
</dbReference>
<keyword evidence="2" id="KW-0547">Nucleotide-binding</keyword>
<dbReference type="EMBL" id="LUUH01000002">
    <property type="protein sequence ID" value="OAI09488.1"/>
    <property type="molecule type" value="Genomic_DNA"/>
</dbReference>
<gene>
    <name evidence="6" type="ORF">A1353_04045</name>
</gene>